<evidence type="ECO:0000259" key="4">
    <source>
        <dbReference type="PROSITE" id="PS50893"/>
    </source>
</evidence>
<evidence type="ECO:0000313" key="5">
    <source>
        <dbReference type="EMBL" id="HJB11010.1"/>
    </source>
</evidence>
<dbReference type="Gene3D" id="3.40.50.300">
    <property type="entry name" value="P-loop containing nucleotide triphosphate hydrolases"/>
    <property type="match status" value="1"/>
</dbReference>
<dbReference type="PROSITE" id="PS50893">
    <property type="entry name" value="ABC_TRANSPORTER_2"/>
    <property type="match status" value="1"/>
</dbReference>
<keyword evidence="2" id="KW-0547">Nucleotide-binding</keyword>
<dbReference type="InterPro" id="IPR008995">
    <property type="entry name" value="Mo/tungstate-bd_C_term_dom"/>
</dbReference>
<dbReference type="InterPro" id="IPR050093">
    <property type="entry name" value="ABC_SmlMolc_Importer"/>
</dbReference>
<sequence length="352" mass="37349">MSLTVQAEVPERGVDLELEIPSGATTALVGPNGAGKSTLLALIGGTLRPHCGRIVLEDRVLVDIADGRARTWVPPHARLVATLGQDPALFPHLTALGNIMFGLRARGIPTRRAKTEAHNRLEQIGLLELADRRPAQLSGGQAQQVAVARALATEPRLLLLDEPMAALDVDVAPALREQLRRFLEGRTALVVSHDVLDAMTLGRNLAVLEGGRLVEHGPVLEVLNRPRSAFAGRFAGLNLLTGRWDGRAVSLDSGQQLLIDAPLEQPPGAVVHAAFRPSAVQVLGSAPMPPRATRLRRAVSALQPLGDLVRVRAGDLTADVTPQQVSALHLQPGTDIDLVIDAKAVSAYPSNG</sequence>
<keyword evidence="1" id="KW-0813">Transport</keyword>
<comment type="caution">
    <text evidence="5">The sequence shown here is derived from an EMBL/GenBank/DDBJ whole genome shotgun (WGS) entry which is preliminary data.</text>
</comment>
<evidence type="ECO:0000256" key="1">
    <source>
        <dbReference type="ARBA" id="ARBA00022448"/>
    </source>
</evidence>
<dbReference type="SUPFAM" id="SSF50331">
    <property type="entry name" value="MOP-like"/>
    <property type="match status" value="1"/>
</dbReference>
<name>A0A9D2LEG3_9MICO</name>
<accession>A0A9D2LEG3</accession>
<dbReference type="SUPFAM" id="SSF52540">
    <property type="entry name" value="P-loop containing nucleoside triphosphate hydrolases"/>
    <property type="match status" value="1"/>
</dbReference>
<dbReference type="PANTHER" id="PTHR42781">
    <property type="entry name" value="SPERMIDINE/PUTRESCINE IMPORT ATP-BINDING PROTEIN POTA"/>
    <property type="match status" value="1"/>
</dbReference>
<keyword evidence="3 5" id="KW-0067">ATP-binding</keyword>
<dbReference type="AlphaFoldDB" id="A0A9D2LEG3"/>
<dbReference type="GO" id="GO:0016887">
    <property type="term" value="F:ATP hydrolysis activity"/>
    <property type="evidence" value="ECO:0007669"/>
    <property type="project" value="InterPro"/>
</dbReference>
<dbReference type="InterPro" id="IPR027417">
    <property type="entry name" value="P-loop_NTPase"/>
</dbReference>
<evidence type="ECO:0000256" key="2">
    <source>
        <dbReference type="ARBA" id="ARBA00022741"/>
    </source>
</evidence>
<feature type="domain" description="ABC transporter" evidence="4">
    <location>
        <begin position="5"/>
        <end position="235"/>
    </location>
</feature>
<reference evidence="5" key="1">
    <citation type="journal article" date="2021" name="PeerJ">
        <title>Extensive microbial diversity within the chicken gut microbiome revealed by metagenomics and culture.</title>
        <authorList>
            <person name="Gilroy R."/>
            <person name="Ravi A."/>
            <person name="Getino M."/>
            <person name="Pursley I."/>
            <person name="Horton D.L."/>
            <person name="Alikhan N.F."/>
            <person name="Baker D."/>
            <person name="Gharbi K."/>
            <person name="Hall N."/>
            <person name="Watson M."/>
            <person name="Adriaenssens E.M."/>
            <person name="Foster-Nyarko E."/>
            <person name="Jarju S."/>
            <person name="Secka A."/>
            <person name="Antonio M."/>
            <person name="Oren A."/>
            <person name="Chaudhuri R.R."/>
            <person name="La Ragione R."/>
            <person name="Hildebrand F."/>
            <person name="Pallen M.J."/>
        </authorList>
    </citation>
    <scope>NUCLEOTIDE SEQUENCE</scope>
    <source>
        <strain evidence="5">ChiHjej13B12-24818</strain>
    </source>
</reference>
<protein>
    <submittedName>
        <fullName evidence="5">ABC transporter ATP-binding protein</fullName>
    </submittedName>
</protein>
<organism evidence="5 6">
    <name type="scientific">Candidatus Brachybacterium merdavium</name>
    <dbReference type="NCBI Taxonomy" id="2838513"/>
    <lineage>
        <taxon>Bacteria</taxon>
        <taxon>Bacillati</taxon>
        <taxon>Actinomycetota</taxon>
        <taxon>Actinomycetes</taxon>
        <taxon>Micrococcales</taxon>
        <taxon>Dermabacteraceae</taxon>
        <taxon>Brachybacterium</taxon>
    </lineage>
</organism>
<evidence type="ECO:0000256" key="3">
    <source>
        <dbReference type="ARBA" id="ARBA00022840"/>
    </source>
</evidence>
<dbReference type="PANTHER" id="PTHR42781:SF4">
    <property type="entry name" value="SPERMIDINE_PUTRESCINE IMPORT ATP-BINDING PROTEIN POTA"/>
    <property type="match status" value="1"/>
</dbReference>
<proteinExistence type="predicted"/>
<dbReference type="InterPro" id="IPR003439">
    <property type="entry name" value="ABC_transporter-like_ATP-bd"/>
</dbReference>
<gene>
    <name evidence="5" type="ORF">H9786_10865</name>
</gene>
<reference evidence="5" key="2">
    <citation type="submission" date="2021-04" db="EMBL/GenBank/DDBJ databases">
        <authorList>
            <person name="Gilroy R."/>
        </authorList>
    </citation>
    <scope>NUCLEOTIDE SEQUENCE</scope>
    <source>
        <strain evidence="5">ChiHjej13B12-24818</strain>
    </source>
</reference>
<dbReference type="Pfam" id="PF00005">
    <property type="entry name" value="ABC_tran"/>
    <property type="match status" value="1"/>
</dbReference>
<dbReference type="SMART" id="SM00382">
    <property type="entry name" value="AAA"/>
    <property type="match status" value="1"/>
</dbReference>
<dbReference type="EMBL" id="DWZH01000087">
    <property type="protein sequence ID" value="HJB11010.1"/>
    <property type="molecule type" value="Genomic_DNA"/>
</dbReference>
<dbReference type="InterPro" id="IPR003593">
    <property type="entry name" value="AAA+_ATPase"/>
</dbReference>
<dbReference type="Proteomes" id="UP000823823">
    <property type="component" value="Unassembled WGS sequence"/>
</dbReference>
<dbReference type="GO" id="GO:0005524">
    <property type="term" value="F:ATP binding"/>
    <property type="evidence" value="ECO:0007669"/>
    <property type="project" value="UniProtKB-KW"/>
</dbReference>
<evidence type="ECO:0000313" key="6">
    <source>
        <dbReference type="Proteomes" id="UP000823823"/>
    </source>
</evidence>